<name>A0A1L7TZ29_FUSMA</name>
<accession>A0A1L7TZ29</accession>
<dbReference type="Proteomes" id="UP000184255">
    <property type="component" value="Unassembled WGS sequence"/>
</dbReference>
<dbReference type="InterPro" id="IPR029068">
    <property type="entry name" value="Glyas_Bleomycin-R_OHBP_Dase"/>
</dbReference>
<dbReference type="PANTHER" id="PTHR40265:SF1">
    <property type="entry name" value="GLYOXALASE-LIKE DOMAIN-CONTAINING PROTEIN"/>
    <property type="match status" value="1"/>
</dbReference>
<gene>
    <name evidence="2" type="ORF">FMAN_14990</name>
</gene>
<evidence type="ECO:0000313" key="2">
    <source>
        <dbReference type="EMBL" id="CVL03798.1"/>
    </source>
</evidence>
<dbReference type="EMBL" id="FCQH01000014">
    <property type="protein sequence ID" value="CVL03798.1"/>
    <property type="molecule type" value="Genomic_DNA"/>
</dbReference>
<dbReference type="InterPro" id="IPR025870">
    <property type="entry name" value="Glyoxalase-like_dom"/>
</dbReference>
<keyword evidence="3" id="KW-1185">Reference proteome</keyword>
<feature type="domain" description="Glyoxalase-like" evidence="1">
    <location>
        <begin position="11"/>
        <end position="200"/>
    </location>
</feature>
<dbReference type="GeneID" id="65094233"/>
<dbReference type="AlphaFoldDB" id="A0A1L7TZ29"/>
<evidence type="ECO:0000313" key="3">
    <source>
        <dbReference type="Proteomes" id="UP000184255"/>
    </source>
</evidence>
<dbReference type="Gene3D" id="3.10.180.10">
    <property type="entry name" value="2,3-Dihydroxybiphenyl 1,2-Dioxygenase, domain 1"/>
    <property type="match status" value="1"/>
</dbReference>
<reference evidence="3" key="1">
    <citation type="journal article" date="2016" name="Genome Biol. Evol.">
        <title>Comparative 'omics' of the Fusarium fujikuroi species complex highlights differences in genetic potential and metabolite synthesis.</title>
        <authorList>
            <person name="Niehaus E.-M."/>
            <person name="Muensterkoetter M."/>
            <person name="Proctor R.H."/>
            <person name="Brown D.W."/>
            <person name="Sharon A."/>
            <person name="Idan Y."/>
            <person name="Oren-Young L."/>
            <person name="Sieber C.M."/>
            <person name="Novak O."/>
            <person name="Pencik A."/>
            <person name="Tarkowska D."/>
            <person name="Hromadova K."/>
            <person name="Freeman S."/>
            <person name="Maymon M."/>
            <person name="Elazar M."/>
            <person name="Youssef S.A."/>
            <person name="El-Shabrawy E.S.M."/>
            <person name="Shalaby A.B.A."/>
            <person name="Houterman P."/>
            <person name="Brock N.L."/>
            <person name="Burkhardt I."/>
            <person name="Tsavkelova E.A."/>
            <person name="Dickschat J.S."/>
            <person name="Galuszka P."/>
            <person name="Gueldener U."/>
            <person name="Tudzynski B."/>
        </authorList>
    </citation>
    <scope>NUCLEOTIDE SEQUENCE [LARGE SCALE GENOMIC DNA]</scope>
    <source>
        <strain evidence="3">MRC7560</strain>
    </source>
</reference>
<organism evidence="2 3">
    <name type="scientific">Fusarium mangiferae</name>
    <name type="common">Mango malformation disease fungus</name>
    <dbReference type="NCBI Taxonomy" id="192010"/>
    <lineage>
        <taxon>Eukaryota</taxon>
        <taxon>Fungi</taxon>
        <taxon>Dikarya</taxon>
        <taxon>Ascomycota</taxon>
        <taxon>Pezizomycotina</taxon>
        <taxon>Sordariomycetes</taxon>
        <taxon>Hypocreomycetidae</taxon>
        <taxon>Hypocreales</taxon>
        <taxon>Nectriaceae</taxon>
        <taxon>Fusarium</taxon>
        <taxon>Fusarium fujikuroi species complex</taxon>
    </lineage>
</organism>
<comment type="caution">
    <text evidence="2">The sequence shown here is derived from an EMBL/GenBank/DDBJ whole genome shotgun (WGS) entry which is preliminary data.</text>
</comment>
<evidence type="ECO:0000259" key="1">
    <source>
        <dbReference type="Pfam" id="PF13468"/>
    </source>
</evidence>
<sequence length="280" mass="31056">MTESNSLQPILDHIVILVSYQTLQELPRRLENGLTVIDGGAHADGRTVNKLIEFSDGAYIELIAFQDGLDPERRKTHRWGELEENTLVDWAYTLPNEKDFGVIQQRVWEANSGVFYQPPVSGGRIRPDGVELKWSVASAYTTSGKAVHPGKAPFWCLDRTPRHLRVPYKEDDGSDPSYTKHPSGAIGVSEVSISVPKEERDVIAKVYDGIHGSTTEEGTWPFVVHSGSIKGKQEITLESSRDQDRYIHLTLLGGKDSPDSIEILPGLKFSFESSVVGQGE</sequence>
<proteinExistence type="predicted"/>
<dbReference type="PANTHER" id="PTHR40265">
    <property type="entry name" value="BLL2707 PROTEIN"/>
    <property type="match status" value="1"/>
</dbReference>
<protein>
    <recommendedName>
        <fullName evidence="1">Glyoxalase-like domain-containing protein</fullName>
    </recommendedName>
</protein>
<dbReference type="Pfam" id="PF13468">
    <property type="entry name" value="Glyoxalase_3"/>
    <property type="match status" value="1"/>
</dbReference>
<dbReference type="VEuPathDB" id="FungiDB:FMAN_14990"/>
<dbReference type="RefSeq" id="XP_041688343.1">
    <property type="nucleotide sequence ID" value="XM_041822687.1"/>
</dbReference>